<reference evidence="1" key="2">
    <citation type="journal article" date="2015" name="Fish Shellfish Immunol.">
        <title>Early steps in the European eel (Anguilla anguilla)-Vibrio vulnificus interaction in the gills: Role of the RtxA13 toxin.</title>
        <authorList>
            <person name="Callol A."/>
            <person name="Pajuelo D."/>
            <person name="Ebbesson L."/>
            <person name="Teles M."/>
            <person name="MacKenzie S."/>
            <person name="Amaro C."/>
        </authorList>
    </citation>
    <scope>NUCLEOTIDE SEQUENCE</scope>
</reference>
<evidence type="ECO:0000313" key="1">
    <source>
        <dbReference type="EMBL" id="JAI02609.1"/>
    </source>
</evidence>
<dbReference type="EMBL" id="GBXM01005969">
    <property type="protein sequence ID" value="JAI02609.1"/>
    <property type="molecule type" value="Transcribed_RNA"/>
</dbReference>
<protein>
    <submittedName>
        <fullName evidence="1">Uncharacterized protein</fullName>
    </submittedName>
</protein>
<organism evidence="1">
    <name type="scientific">Anguilla anguilla</name>
    <name type="common">European freshwater eel</name>
    <name type="synonym">Muraena anguilla</name>
    <dbReference type="NCBI Taxonomy" id="7936"/>
    <lineage>
        <taxon>Eukaryota</taxon>
        <taxon>Metazoa</taxon>
        <taxon>Chordata</taxon>
        <taxon>Craniata</taxon>
        <taxon>Vertebrata</taxon>
        <taxon>Euteleostomi</taxon>
        <taxon>Actinopterygii</taxon>
        <taxon>Neopterygii</taxon>
        <taxon>Teleostei</taxon>
        <taxon>Anguilliformes</taxon>
        <taxon>Anguillidae</taxon>
        <taxon>Anguilla</taxon>
    </lineage>
</organism>
<accession>A0A0E9XLM7</accession>
<dbReference type="AlphaFoldDB" id="A0A0E9XLM7"/>
<sequence length="59" mass="7108">MSHLHSSLYCILMCNMLNNCMQQRRKHSVLMSFDWSSSKLQANYEQYYWENAMFALILP</sequence>
<name>A0A0E9XLM7_ANGAN</name>
<reference evidence="1" key="1">
    <citation type="submission" date="2014-11" db="EMBL/GenBank/DDBJ databases">
        <authorList>
            <person name="Amaro Gonzalez C."/>
        </authorList>
    </citation>
    <scope>NUCLEOTIDE SEQUENCE</scope>
</reference>
<proteinExistence type="predicted"/>